<sequence length="150" mass="17541">MPDTRLYDSDFFAWTQDQAGRLRRLATERSNVDLDLENLAEEIESMGRSEQQQLESRLTVLLLHLLKWRFQPGLRGNSWRLTIKEQRNRIERHLRKNPSLKAMLDETIVDAYSDALIGAERETGLPETTFPKDCPWSFDQMMDDGFLPEA</sequence>
<dbReference type="PANTHER" id="PTHR34235">
    <property type="entry name" value="SLR1203 PROTEIN-RELATED"/>
    <property type="match status" value="1"/>
</dbReference>
<organism evidence="1 2">
    <name type="scientific">Azospirillum brasilense</name>
    <dbReference type="NCBI Taxonomy" id="192"/>
    <lineage>
        <taxon>Bacteria</taxon>
        <taxon>Pseudomonadati</taxon>
        <taxon>Pseudomonadota</taxon>
        <taxon>Alphaproteobacteria</taxon>
        <taxon>Rhodospirillales</taxon>
        <taxon>Azospirillaceae</taxon>
        <taxon>Azospirillum</taxon>
    </lineage>
</organism>
<dbReference type="PANTHER" id="PTHR34235:SF4">
    <property type="entry name" value="SLR0291 PROTEIN"/>
    <property type="match status" value="1"/>
</dbReference>
<dbReference type="InterPro" id="IPR002636">
    <property type="entry name" value="DUF29"/>
</dbReference>
<evidence type="ECO:0000313" key="2">
    <source>
        <dbReference type="Proteomes" id="UP000298596"/>
    </source>
</evidence>
<reference evidence="1 2" key="1">
    <citation type="submission" date="2018-09" db="EMBL/GenBank/DDBJ databases">
        <title>Whole genome based analysis of evolution and adaptive divergence in Indian and Brazilian strains of Azospirillum brasilense.</title>
        <authorList>
            <person name="Singh C."/>
            <person name="Tripathi A.K."/>
        </authorList>
    </citation>
    <scope>NUCLEOTIDE SEQUENCE [LARGE SCALE GENOMIC DNA]</scope>
    <source>
        <strain evidence="1 2">MTCC4036</strain>
        <plasmid evidence="1 2">p1</plasmid>
    </source>
</reference>
<evidence type="ECO:0000313" key="1">
    <source>
        <dbReference type="EMBL" id="QCO04152.1"/>
    </source>
</evidence>
<dbReference type="EMBL" id="CP032331">
    <property type="protein sequence ID" value="QCO04152.1"/>
    <property type="molecule type" value="Genomic_DNA"/>
</dbReference>
<dbReference type="Proteomes" id="UP000298596">
    <property type="component" value="Plasmid p1"/>
</dbReference>
<geneLocation type="plasmid" evidence="1">
    <name>p1</name>
</geneLocation>
<dbReference type="Pfam" id="PF01724">
    <property type="entry name" value="DUF29"/>
    <property type="match status" value="1"/>
</dbReference>
<gene>
    <name evidence="1" type="ORF">D3867_19515</name>
</gene>
<proteinExistence type="predicted"/>
<accession>A0A4D8QDQ7</accession>
<dbReference type="Gene3D" id="1.20.1220.20">
    <property type="entry name" value="Uncharcterised protein PF01724"/>
    <property type="match status" value="1"/>
</dbReference>
<keyword evidence="1" id="KW-0614">Plasmid</keyword>
<protein>
    <submittedName>
        <fullName evidence="1">DUF29 domain-containing protein</fullName>
    </submittedName>
</protein>
<dbReference type="AlphaFoldDB" id="A0A4D8QDQ7"/>
<name>A0A4D8QDQ7_AZOBR</name>